<keyword evidence="1" id="KW-0732">Signal</keyword>
<name>A0A9P0FAW0_BRAAE</name>
<dbReference type="Gene3D" id="1.10.238.20">
    <property type="entry name" value="Pheromone/general odorant binding protein domain"/>
    <property type="match status" value="1"/>
</dbReference>
<dbReference type="Proteomes" id="UP001154078">
    <property type="component" value="Chromosome 1"/>
</dbReference>
<dbReference type="InterPro" id="IPR036728">
    <property type="entry name" value="PBP_GOBP_sf"/>
</dbReference>
<proteinExistence type="predicted"/>
<dbReference type="GO" id="GO:0005549">
    <property type="term" value="F:odorant binding"/>
    <property type="evidence" value="ECO:0007669"/>
    <property type="project" value="InterPro"/>
</dbReference>
<protein>
    <submittedName>
        <fullName evidence="2">Uncharacterized protein</fullName>
    </submittedName>
</protein>
<accession>A0A9P0FAW0</accession>
<dbReference type="EMBL" id="OV121132">
    <property type="protein sequence ID" value="CAH0546189.1"/>
    <property type="molecule type" value="Genomic_DNA"/>
</dbReference>
<feature type="signal peptide" evidence="1">
    <location>
        <begin position="1"/>
        <end position="22"/>
    </location>
</feature>
<gene>
    <name evidence="2" type="ORF">MELIAE_LOCUS412</name>
</gene>
<dbReference type="AlphaFoldDB" id="A0A9P0FAW0"/>
<dbReference type="OrthoDB" id="6693186at2759"/>
<evidence type="ECO:0000313" key="3">
    <source>
        <dbReference type="Proteomes" id="UP001154078"/>
    </source>
</evidence>
<evidence type="ECO:0000256" key="1">
    <source>
        <dbReference type="SAM" id="SignalP"/>
    </source>
</evidence>
<reference evidence="2" key="1">
    <citation type="submission" date="2021-12" db="EMBL/GenBank/DDBJ databases">
        <authorList>
            <person name="King R."/>
        </authorList>
    </citation>
    <scope>NUCLEOTIDE SEQUENCE</scope>
</reference>
<sequence length="257" mass="29457">MMSWKVEVAICLAVLYIGCVLAAPKPIHNSQELTHKFSEFLKQDKEFNALIAKGAVVEDEHLRLKRQSDISVEGVDVGMEDEGEKPGFFDKAAKFITENCNRPNDLITKEELCWKSEVELVERIQQTSKSVLNFAKKKLGMETEETNEEQKCTYYQCILAKLKLINNGFPIYENFEKWIESEVIYEQAKQLLNQLNICNEELSRATGLEINFNGDFQSMNTTNEEGVQRTFQTECDLAAEFLKCLSHQEGCPVFVYP</sequence>
<evidence type="ECO:0000313" key="2">
    <source>
        <dbReference type="EMBL" id="CAH0546189.1"/>
    </source>
</evidence>
<organism evidence="2 3">
    <name type="scientific">Brassicogethes aeneus</name>
    <name type="common">Rape pollen beetle</name>
    <name type="synonym">Meligethes aeneus</name>
    <dbReference type="NCBI Taxonomy" id="1431903"/>
    <lineage>
        <taxon>Eukaryota</taxon>
        <taxon>Metazoa</taxon>
        <taxon>Ecdysozoa</taxon>
        <taxon>Arthropoda</taxon>
        <taxon>Hexapoda</taxon>
        <taxon>Insecta</taxon>
        <taxon>Pterygota</taxon>
        <taxon>Neoptera</taxon>
        <taxon>Endopterygota</taxon>
        <taxon>Coleoptera</taxon>
        <taxon>Polyphaga</taxon>
        <taxon>Cucujiformia</taxon>
        <taxon>Nitidulidae</taxon>
        <taxon>Meligethinae</taxon>
        <taxon>Brassicogethes</taxon>
    </lineage>
</organism>
<feature type="chain" id="PRO_5040261219" evidence="1">
    <location>
        <begin position="23"/>
        <end position="257"/>
    </location>
</feature>
<keyword evidence="3" id="KW-1185">Reference proteome</keyword>